<dbReference type="RefSeq" id="WP_098751806.1">
    <property type="nucleotide sequence ID" value="NZ_WHPN01000423.1"/>
</dbReference>
<evidence type="ECO:0000256" key="3">
    <source>
        <dbReference type="ARBA" id="ARBA00023163"/>
    </source>
</evidence>
<keyword evidence="1" id="KW-0805">Transcription regulation</keyword>
<keyword evidence="2" id="KW-0238">DNA-binding</keyword>
<dbReference type="InterPro" id="IPR001845">
    <property type="entry name" value="HTH_ArsR_DNA-bd_dom"/>
</dbReference>
<dbReference type="PANTHER" id="PTHR43132:SF8">
    <property type="entry name" value="HTH-TYPE TRANSCRIPTIONAL REGULATOR KMTR"/>
    <property type="match status" value="1"/>
</dbReference>
<dbReference type="PANTHER" id="PTHR43132">
    <property type="entry name" value="ARSENICAL RESISTANCE OPERON REPRESSOR ARSR-RELATED"/>
    <property type="match status" value="1"/>
</dbReference>
<dbReference type="Gene3D" id="1.10.10.10">
    <property type="entry name" value="Winged helix-like DNA-binding domain superfamily/Winged helix DNA-binding domain"/>
    <property type="match status" value="1"/>
</dbReference>
<evidence type="ECO:0000259" key="4">
    <source>
        <dbReference type="SMART" id="SM00418"/>
    </source>
</evidence>
<gene>
    <name evidence="5" type="ORF">GCU69_31115</name>
</gene>
<reference evidence="5 6" key="1">
    <citation type="submission" date="2019-10" db="EMBL/GenBank/DDBJ databases">
        <title>Streptomyces tenebrisbrunneis sp.nov., an endogenous actinomycete isolated from of Lycium ruthenicum.</title>
        <authorList>
            <person name="Ma L."/>
        </authorList>
    </citation>
    <scope>NUCLEOTIDE SEQUENCE [LARGE SCALE GENOMIC DNA]</scope>
    <source>
        <strain evidence="5 6">TRM 66187</strain>
    </source>
</reference>
<organism evidence="5 6">
    <name type="scientific">Streptomyces lycii</name>
    <dbReference type="NCBI Taxonomy" id="2654337"/>
    <lineage>
        <taxon>Bacteria</taxon>
        <taxon>Bacillati</taxon>
        <taxon>Actinomycetota</taxon>
        <taxon>Actinomycetes</taxon>
        <taxon>Kitasatosporales</taxon>
        <taxon>Streptomycetaceae</taxon>
        <taxon>Streptomyces</taxon>
    </lineage>
</organism>
<dbReference type="SMART" id="SM00418">
    <property type="entry name" value="HTH_ARSR"/>
    <property type="match status" value="1"/>
</dbReference>
<evidence type="ECO:0000256" key="2">
    <source>
        <dbReference type="ARBA" id="ARBA00023125"/>
    </source>
</evidence>
<keyword evidence="3" id="KW-0804">Transcription</keyword>
<name>A0ABQ7F9E0_9ACTN</name>
<accession>A0ABQ7F9E0</accession>
<dbReference type="InterPro" id="IPR051011">
    <property type="entry name" value="Metal_resp_trans_reg"/>
</dbReference>
<dbReference type="Proteomes" id="UP000621266">
    <property type="component" value="Unassembled WGS sequence"/>
</dbReference>
<keyword evidence="6" id="KW-1185">Reference proteome</keyword>
<protein>
    <submittedName>
        <fullName evidence="5">Helix-turn-helix domain-containing protein</fullName>
    </submittedName>
</protein>
<dbReference type="InterPro" id="IPR036388">
    <property type="entry name" value="WH-like_DNA-bd_sf"/>
</dbReference>
<dbReference type="SUPFAM" id="SSF46785">
    <property type="entry name" value="Winged helix' DNA-binding domain"/>
    <property type="match status" value="1"/>
</dbReference>
<evidence type="ECO:0000313" key="5">
    <source>
        <dbReference type="EMBL" id="KAF4405270.1"/>
    </source>
</evidence>
<feature type="domain" description="HTH arsR-type" evidence="4">
    <location>
        <begin position="255"/>
        <end position="326"/>
    </location>
</feature>
<evidence type="ECO:0000313" key="6">
    <source>
        <dbReference type="Proteomes" id="UP000621266"/>
    </source>
</evidence>
<sequence length="339" mass="36526">MLRIHFTGRDLARVRIAARPDALWETILSFHRLRDKRGAAVFGEWRSEARARLNDEIRLLASLVPVRGYFPDFLTPPEGVLGPEPAMEALRETPPARVRRDLLLLAGGRPQPVRHRELAEGSPGAMGALVGALRAYHRAAVAPYWPHIRARVEADRAARGRALLDGGADRLLESLPPVMRWRPPVLEVDYPADRDLRLDGRGLLLVPSFFCRGTPVAFHDPALTPVLVHPVRHTADCVAAGRLRPYGTVGADIGSLGKLVGQTRSAVLRAVGTGCTTGELACRVGVSAASASQHASVLREAGLIVTLRNGSAVLHTLTPLGSALLRGGTAVPELTEAVR</sequence>
<evidence type="ECO:0000256" key="1">
    <source>
        <dbReference type="ARBA" id="ARBA00023015"/>
    </source>
</evidence>
<proteinExistence type="predicted"/>
<comment type="caution">
    <text evidence="5">The sequence shown here is derived from an EMBL/GenBank/DDBJ whole genome shotgun (WGS) entry which is preliminary data.</text>
</comment>
<dbReference type="InterPro" id="IPR036390">
    <property type="entry name" value="WH_DNA-bd_sf"/>
</dbReference>
<dbReference type="EMBL" id="WHPN01000423">
    <property type="protein sequence ID" value="KAF4405270.1"/>
    <property type="molecule type" value="Genomic_DNA"/>
</dbReference>